<organism evidence="1 2">
    <name type="scientific">Ignavibacterium album (strain DSM 19864 / JCM 16511 / NBRC 101810 / Mat9-16)</name>
    <dbReference type="NCBI Taxonomy" id="945713"/>
    <lineage>
        <taxon>Bacteria</taxon>
        <taxon>Pseudomonadati</taxon>
        <taxon>Ignavibacteriota</taxon>
        <taxon>Ignavibacteria</taxon>
        <taxon>Ignavibacteriales</taxon>
        <taxon>Ignavibacteriaceae</taxon>
        <taxon>Ignavibacterium</taxon>
    </lineage>
</organism>
<name>I0AL03_IGNAJ</name>
<dbReference type="STRING" id="945713.IALB_1954"/>
<dbReference type="KEGG" id="ial:IALB_1954"/>
<dbReference type="OrthoDB" id="625021at2"/>
<protein>
    <recommendedName>
        <fullName evidence="3">DUF2652 domain-containing protein</fullName>
    </recommendedName>
</protein>
<dbReference type="HOGENOM" id="CLU_2464877_0_0_10"/>
<reference evidence="1 2" key="1">
    <citation type="journal article" date="2012" name="Front. Microbiol.">
        <title>Complete genome of Ignavibacterium album, a metabolically versatile, flagellated, facultative anaerobe from the phylum Chlorobi.</title>
        <authorList>
            <person name="Liu Z."/>
            <person name="Frigaard N.-U."/>
            <person name="Vogl K."/>
            <person name="Iino T."/>
            <person name="Ohkuma M."/>
            <person name="Overmann J."/>
            <person name="Bryant D.A."/>
        </authorList>
    </citation>
    <scope>NUCLEOTIDE SEQUENCE [LARGE SCALE GENOMIC DNA]</scope>
    <source>
        <strain evidence="2">DSM 19864 / JCM 16511 / NBRC 101810 / Mat9-16</strain>
    </source>
</reference>
<dbReference type="EMBL" id="CP003418">
    <property type="protein sequence ID" value="AFH49660.1"/>
    <property type="molecule type" value="Genomic_DNA"/>
</dbReference>
<dbReference type="AlphaFoldDB" id="I0AL03"/>
<dbReference type="InterPro" id="IPR020503">
    <property type="entry name" value="Uncharacterised_Rv2561"/>
</dbReference>
<dbReference type="Pfam" id="PF10851">
    <property type="entry name" value="DUF2652"/>
    <property type="match status" value="1"/>
</dbReference>
<gene>
    <name evidence="1" type="ordered locus">IALB_1954</name>
</gene>
<evidence type="ECO:0000313" key="2">
    <source>
        <dbReference type="Proteomes" id="UP000007394"/>
    </source>
</evidence>
<dbReference type="Proteomes" id="UP000007394">
    <property type="component" value="Chromosome"/>
</dbReference>
<proteinExistence type="predicted"/>
<evidence type="ECO:0008006" key="3">
    <source>
        <dbReference type="Google" id="ProtNLM"/>
    </source>
</evidence>
<accession>I0AL03</accession>
<keyword evidence="2" id="KW-1185">Reference proteome</keyword>
<evidence type="ECO:0000313" key="1">
    <source>
        <dbReference type="EMBL" id="AFH49660.1"/>
    </source>
</evidence>
<dbReference type="PATRIC" id="fig|945713.3.peg.1958"/>
<sequence length="88" mass="10149">MSTELNSTLFFPDISGFTSFVNSTEIEHGQHITAALLEEIINPNYLNFIVSEIEGDSVLFFKAESTNEIKELIELSLYIHKKFHERRN</sequence>